<keyword evidence="5" id="KW-0963">Cytoplasm</keyword>
<evidence type="ECO:0008006" key="10">
    <source>
        <dbReference type="Google" id="ProtNLM"/>
    </source>
</evidence>
<name>A0A1Z5K913_FISSO</name>
<evidence type="ECO:0000313" key="8">
    <source>
        <dbReference type="EMBL" id="GAX22773.1"/>
    </source>
</evidence>
<dbReference type="GO" id="GO:0005049">
    <property type="term" value="F:nuclear export signal receptor activity"/>
    <property type="evidence" value="ECO:0007669"/>
    <property type="project" value="InterPro"/>
</dbReference>
<evidence type="ECO:0000256" key="6">
    <source>
        <dbReference type="ARBA" id="ARBA00022927"/>
    </source>
</evidence>
<protein>
    <recommendedName>
        <fullName evidence="10">Importin N-terminal domain-containing protein</fullName>
    </recommendedName>
</protein>
<sequence>MTTTSATTALQHYLSSSNVLPHVAFERLRDQSDPQWLLLRTLLESTTNNQELLFHCITGCRQVLLQTWSEHSSVLLQTVRQYFLSYGCFHTPDPLLRKAALTTCVAFWKRDWCTTSTTTPATAKPSEHAILTQLQPLVTSPILTTPQELWQWTLQQTTPHTALFWTLFIGECSGKSSISYRLPLEFHKAVHKQVEQDWLLPLLQWTLQHCSTSATPDTVYLELLISILTWEFGVTAWSLGSLGASTAGRTLLKPPFAWRDSLVAPDLCRAVLYWEQQSPSQPLLRQLLILLASLSGPIFQSKEEKQHYASVLMGGAMQWIQSLRLHSNNHDEDDPRLLDTLQLVSRIWSNFKLEILTMLPHQLTPLLQAFEQTGNKLLQAQLRECEQVQGDVDAMVYRESRDEALAVLLEGMVLLCSDPWLLYTGTEESRLQVQQSLSQLLGPLYRGFVSCRTRMAALEEHYTQSQETHLDAVTEEIMQADLDEELASIAAVGRLDLLFAIQTLSELFHQTMPPLEQAWSPQQQQTPQEVTPEVAALLEQARWLNLYIMHLLTDPCDGEDAQIPMAVVAACRRNPDTPPALASAVQAVLAFAQAQAQQIAQQPHNRRLSPLLACSFLEFMIRFVPAYLGPDQQWFDAPSILQLCGQVCLHYHLHWPHEPAVQEHAGRLWRALAVRGPHMRQDVLKTPAFQQLMQWQVITLGIRHSVTQEEFAATVQHHSVSLEQLWGYHRLPYLDKRRILTGIILMSCDERADQTFHQVLSAVQQAWQPLQQQRETSIHVQEQLCLCVHALIGMTEASEMKPVERLPQFLTPYLSQLSYWMEQYASDLTISELILQFFRLYAEQFIVILNREQSLVLFDSVAKVLHAYAQQQWQSRAIVKTNSEKEHEEEQQYSDIVCALQLLIQLSTKDFVDACKEDGVESHQVTHLVFFGVQQLLPLMTQGLLQLPTLCSLFYELIGFLAETYPAELTDFLSYELFHRGLLEALWFGSTHHSHQVAKLSLYGLGSLAKEHARSQAWQKHLQHCPTLLDDCREHLLTRVIFQTVVTDRVEAAGMALLPLLAADPSRAVFTKILSQVSDVSQRERLEQHLQWLLPPMNVALEDGYEGRRMRAQFRERFEEFVQEVHSFLVLR</sequence>
<dbReference type="Proteomes" id="UP000198406">
    <property type="component" value="Unassembled WGS sequence"/>
</dbReference>
<dbReference type="AlphaFoldDB" id="A0A1Z5K913"/>
<comment type="caution">
    <text evidence="8">The sequence shown here is derived from an EMBL/GenBank/DDBJ whole genome shotgun (WGS) entry which is preliminary data.</text>
</comment>
<comment type="subcellular location">
    <subcellularLocation>
        <location evidence="2">Cytoplasm</location>
    </subcellularLocation>
    <subcellularLocation>
        <location evidence="1">Nucleus</location>
    </subcellularLocation>
</comment>
<organism evidence="8 9">
    <name type="scientific">Fistulifera solaris</name>
    <name type="common">Oleaginous diatom</name>
    <dbReference type="NCBI Taxonomy" id="1519565"/>
    <lineage>
        <taxon>Eukaryota</taxon>
        <taxon>Sar</taxon>
        <taxon>Stramenopiles</taxon>
        <taxon>Ochrophyta</taxon>
        <taxon>Bacillariophyta</taxon>
        <taxon>Bacillariophyceae</taxon>
        <taxon>Bacillariophycidae</taxon>
        <taxon>Naviculales</taxon>
        <taxon>Naviculaceae</taxon>
        <taxon>Fistulifera</taxon>
    </lineage>
</organism>
<dbReference type="PANTHER" id="PTHR12596">
    <property type="entry name" value="EXPORTIN 4,7-RELATED"/>
    <property type="match status" value="1"/>
</dbReference>
<keyword evidence="6" id="KW-0653">Protein transport</keyword>
<dbReference type="PANTHER" id="PTHR12596:SF1">
    <property type="entry name" value="EXPORTIN-4"/>
    <property type="match status" value="1"/>
</dbReference>
<keyword evidence="9" id="KW-1185">Reference proteome</keyword>
<dbReference type="InterPro" id="IPR016024">
    <property type="entry name" value="ARM-type_fold"/>
</dbReference>
<dbReference type="InParanoid" id="A0A1Z5K913"/>
<dbReference type="GO" id="GO:0006611">
    <property type="term" value="P:protein export from nucleus"/>
    <property type="evidence" value="ECO:0007669"/>
    <property type="project" value="TreeGrafter"/>
</dbReference>
<dbReference type="SUPFAM" id="SSF48371">
    <property type="entry name" value="ARM repeat"/>
    <property type="match status" value="1"/>
</dbReference>
<keyword evidence="7" id="KW-0539">Nucleus</keyword>
<comment type="similarity">
    <text evidence="3">Belongs to the exportin family.</text>
</comment>
<gene>
    <name evidence="8" type="ORF">FisN_11Hh336</name>
</gene>
<keyword evidence="4" id="KW-0813">Transport</keyword>
<dbReference type="InterPro" id="IPR044189">
    <property type="entry name" value="XPO4/7-like"/>
</dbReference>
<evidence type="ECO:0000313" key="9">
    <source>
        <dbReference type="Proteomes" id="UP000198406"/>
    </source>
</evidence>
<evidence type="ECO:0000256" key="7">
    <source>
        <dbReference type="ARBA" id="ARBA00023242"/>
    </source>
</evidence>
<evidence type="ECO:0000256" key="3">
    <source>
        <dbReference type="ARBA" id="ARBA00009466"/>
    </source>
</evidence>
<dbReference type="OrthoDB" id="5548448at2759"/>
<dbReference type="GO" id="GO:0005643">
    <property type="term" value="C:nuclear pore"/>
    <property type="evidence" value="ECO:0007669"/>
    <property type="project" value="TreeGrafter"/>
</dbReference>
<dbReference type="GO" id="GO:0005737">
    <property type="term" value="C:cytoplasm"/>
    <property type="evidence" value="ECO:0007669"/>
    <property type="project" value="UniProtKB-SubCell"/>
</dbReference>
<reference evidence="8 9" key="1">
    <citation type="journal article" date="2015" name="Plant Cell">
        <title>Oil accumulation by the oleaginous diatom Fistulifera solaris as revealed by the genome and transcriptome.</title>
        <authorList>
            <person name="Tanaka T."/>
            <person name="Maeda Y."/>
            <person name="Veluchamy A."/>
            <person name="Tanaka M."/>
            <person name="Abida H."/>
            <person name="Marechal E."/>
            <person name="Bowler C."/>
            <person name="Muto M."/>
            <person name="Sunaga Y."/>
            <person name="Tanaka M."/>
            <person name="Yoshino T."/>
            <person name="Taniguchi T."/>
            <person name="Fukuda Y."/>
            <person name="Nemoto M."/>
            <person name="Matsumoto M."/>
            <person name="Wong P.S."/>
            <person name="Aburatani S."/>
            <person name="Fujibuchi W."/>
        </authorList>
    </citation>
    <scope>NUCLEOTIDE SEQUENCE [LARGE SCALE GENOMIC DNA]</scope>
    <source>
        <strain evidence="8 9">JPCC DA0580</strain>
    </source>
</reference>
<evidence type="ECO:0000256" key="5">
    <source>
        <dbReference type="ARBA" id="ARBA00022490"/>
    </source>
</evidence>
<dbReference type="EMBL" id="BDSP01000190">
    <property type="protein sequence ID" value="GAX22773.1"/>
    <property type="molecule type" value="Genomic_DNA"/>
</dbReference>
<accession>A0A1Z5K913</accession>
<evidence type="ECO:0000256" key="1">
    <source>
        <dbReference type="ARBA" id="ARBA00004123"/>
    </source>
</evidence>
<evidence type="ECO:0000256" key="2">
    <source>
        <dbReference type="ARBA" id="ARBA00004496"/>
    </source>
</evidence>
<proteinExistence type="inferred from homology"/>
<evidence type="ECO:0000256" key="4">
    <source>
        <dbReference type="ARBA" id="ARBA00022448"/>
    </source>
</evidence>